<keyword evidence="1" id="KW-0175">Coiled coil</keyword>
<dbReference type="Proteomes" id="UP000247150">
    <property type="component" value="Unassembled WGS sequence"/>
</dbReference>
<evidence type="ECO:0000256" key="1">
    <source>
        <dbReference type="SAM" id="Coils"/>
    </source>
</evidence>
<proteinExistence type="predicted"/>
<name>A0A2V2ZQL5_9BACI</name>
<dbReference type="AlphaFoldDB" id="A0A2V2ZQL5"/>
<sequence>MRKSFKDKAKEIIGVSGEGGISTISEVFLEGALGAVIPGASSIIFSYKQKRMEENLLLFIGELQGKVDILEHQYKKMSEDNKVMLKEFFAGLICDYVIDEQEKEKIKYIANGFISLTGNDQLEVDQTIIYLDILKSVRVIDLRILFDLNTGYLIYDQNFHEYLENLGIDSHQYRMIKEKLFRVGLLKSSFDDEYQKIVKKVNDLTDYALSLQKGKPQKLNSNFASFKPKERETISISKLGRGFIDYFSGERDLSYDR</sequence>
<evidence type="ECO:0000313" key="3">
    <source>
        <dbReference type="Proteomes" id="UP000247150"/>
    </source>
</evidence>
<evidence type="ECO:0000313" key="2">
    <source>
        <dbReference type="EMBL" id="PWW26631.1"/>
    </source>
</evidence>
<dbReference type="RefSeq" id="WP_110066204.1">
    <property type="nucleotide sequence ID" value="NZ_QGTW01000010.1"/>
</dbReference>
<reference evidence="2 3" key="1">
    <citation type="submission" date="2018-05" db="EMBL/GenBank/DDBJ databases">
        <title>Freshwater and sediment microbial communities from various areas in North America, analyzing microbe dynamics in response to fracking.</title>
        <authorList>
            <person name="Lamendella R."/>
        </authorList>
    </citation>
    <scope>NUCLEOTIDE SEQUENCE [LARGE SCALE GENOMIC DNA]</scope>
    <source>
        <strain evidence="2 3">15_TX</strain>
    </source>
</reference>
<feature type="coiled-coil region" evidence="1">
    <location>
        <begin position="60"/>
        <end position="87"/>
    </location>
</feature>
<protein>
    <submittedName>
        <fullName evidence="2">Uncharacterized protein</fullName>
    </submittedName>
</protein>
<accession>A0A2V2ZQL5</accession>
<comment type="caution">
    <text evidence="2">The sequence shown here is derived from an EMBL/GenBank/DDBJ whole genome shotgun (WGS) entry which is preliminary data.</text>
</comment>
<gene>
    <name evidence="2" type="ORF">DFO73_110205</name>
</gene>
<dbReference type="EMBL" id="QGTW01000010">
    <property type="protein sequence ID" value="PWW26631.1"/>
    <property type="molecule type" value="Genomic_DNA"/>
</dbReference>
<dbReference type="OrthoDB" id="2453979at2"/>
<organism evidence="2 3">
    <name type="scientific">Cytobacillus oceanisediminis</name>
    <dbReference type="NCBI Taxonomy" id="665099"/>
    <lineage>
        <taxon>Bacteria</taxon>
        <taxon>Bacillati</taxon>
        <taxon>Bacillota</taxon>
        <taxon>Bacilli</taxon>
        <taxon>Bacillales</taxon>
        <taxon>Bacillaceae</taxon>
        <taxon>Cytobacillus</taxon>
    </lineage>
</organism>